<dbReference type="InterPro" id="IPR020806">
    <property type="entry name" value="PKS_PP-bd"/>
</dbReference>
<dbReference type="EMBL" id="RBXO01000001">
    <property type="protein sequence ID" value="RKT57771.1"/>
    <property type="molecule type" value="Genomic_DNA"/>
</dbReference>
<evidence type="ECO:0000313" key="5">
    <source>
        <dbReference type="Proteomes" id="UP000282084"/>
    </source>
</evidence>
<evidence type="ECO:0000259" key="3">
    <source>
        <dbReference type="PROSITE" id="PS50075"/>
    </source>
</evidence>
<dbReference type="SMART" id="SM00823">
    <property type="entry name" value="PKS_PP"/>
    <property type="match status" value="1"/>
</dbReference>
<dbReference type="SUPFAM" id="SSF47336">
    <property type="entry name" value="ACP-like"/>
    <property type="match status" value="1"/>
</dbReference>
<feature type="domain" description="Carrier" evidence="3">
    <location>
        <begin position="21"/>
        <end position="96"/>
    </location>
</feature>
<name>A0A495W7P7_9PSEU</name>
<accession>A0A495W7P7</accession>
<dbReference type="Pfam" id="PF00550">
    <property type="entry name" value="PP-binding"/>
    <property type="match status" value="1"/>
</dbReference>
<dbReference type="Proteomes" id="UP000282084">
    <property type="component" value="Unassembled WGS sequence"/>
</dbReference>
<dbReference type="InterPro" id="IPR036736">
    <property type="entry name" value="ACP-like_sf"/>
</dbReference>
<dbReference type="AlphaFoldDB" id="A0A495W7P7"/>
<evidence type="ECO:0000256" key="2">
    <source>
        <dbReference type="ARBA" id="ARBA00022553"/>
    </source>
</evidence>
<organism evidence="4 5">
    <name type="scientific">Saccharothrix australiensis</name>
    <dbReference type="NCBI Taxonomy" id="2072"/>
    <lineage>
        <taxon>Bacteria</taxon>
        <taxon>Bacillati</taxon>
        <taxon>Actinomycetota</taxon>
        <taxon>Actinomycetes</taxon>
        <taxon>Pseudonocardiales</taxon>
        <taxon>Pseudonocardiaceae</taxon>
        <taxon>Saccharothrix</taxon>
    </lineage>
</organism>
<keyword evidence="2" id="KW-0597">Phosphoprotein</keyword>
<gene>
    <name evidence="4" type="ORF">C8E97_6496</name>
</gene>
<keyword evidence="1" id="KW-0596">Phosphopantetheine</keyword>
<dbReference type="Gene3D" id="1.10.1200.10">
    <property type="entry name" value="ACP-like"/>
    <property type="match status" value="1"/>
</dbReference>
<sequence>MGVANSNLRAAEKGAADDVFESVLNFSRELVEQEEKVLPGQFSADTSLFEIGLDSLQIISLARRLGRRFGVRFTMRELMAPEVSLAVLAELTASRQGGAETAVPPQGD</sequence>
<evidence type="ECO:0000313" key="4">
    <source>
        <dbReference type="EMBL" id="RKT57771.1"/>
    </source>
</evidence>
<reference evidence="4 5" key="1">
    <citation type="submission" date="2018-10" db="EMBL/GenBank/DDBJ databases">
        <title>Sequencing the genomes of 1000 actinobacteria strains.</title>
        <authorList>
            <person name="Klenk H.-P."/>
        </authorList>
    </citation>
    <scope>NUCLEOTIDE SEQUENCE [LARGE SCALE GENOMIC DNA]</scope>
    <source>
        <strain evidence="4 5">DSM 43800</strain>
    </source>
</reference>
<proteinExistence type="predicted"/>
<protein>
    <submittedName>
        <fullName evidence="4">Phosphopantetheine binding protein</fullName>
    </submittedName>
</protein>
<comment type="caution">
    <text evidence="4">The sequence shown here is derived from an EMBL/GenBank/DDBJ whole genome shotgun (WGS) entry which is preliminary data.</text>
</comment>
<dbReference type="GO" id="GO:0031177">
    <property type="term" value="F:phosphopantetheine binding"/>
    <property type="evidence" value="ECO:0007669"/>
    <property type="project" value="InterPro"/>
</dbReference>
<dbReference type="RefSeq" id="WP_170212053.1">
    <property type="nucleotide sequence ID" value="NZ_RBXO01000001.1"/>
</dbReference>
<keyword evidence="5" id="KW-1185">Reference proteome</keyword>
<dbReference type="PROSITE" id="PS50075">
    <property type="entry name" value="CARRIER"/>
    <property type="match status" value="1"/>
</dbReference>
<evidence type="ECO:0000256" key="1">
    <source>
        <dbReference type="ARBA" id="ARBA00022450"/>
    </source>
</evidence>
<dbReference type="InterPro" id="IPR009081">
    <property type="entry name" value="PP-bd_ACP"/>
</dbReference>